<feature type="chain" id="PRO_5009667874" evidence="1">
    <location>
        <begin position="21"/>
        <end position="406"/>
    </location>
</feature>
<reference evidence="2 4" key="1">
    <citation type="submission" date="2016-11" db="EMBL/GenBank/DDBJ databases">
        <authorList>
            <person name="Jaros S."/>
            <person name="Januszkiewicz K."/>
            <person name="Wedrychowicz H."/>
        </authorList>
    </citation>
    <scope>NUCLEOTIDE SEQUENCE [LARGE SCALE GENOMIC DNA]</scope>
    <source>
        <strain evidence="2 4">DSM 784</strain>
    </source>
</reference>
<accession>A0A1K1S4R5</accession>
<dbReference type="Proteomes" id="UP001326715">
    <property type="component" value="Chromosome"/>
</dbReference>
<proteinExistence type="predicted"/>
<evidence type="ECO:0000313" key="3">
    <source>
        <dbReference type="EMBL" id="WQG90693.1"/>
    </source>
</evidence>
<dbReference type="OrthoDB" id="918082at2"/>
<dbReference type="EMBL" id="FPIZ01000017">
    <property type="protein sequence ID" value="SFW79345.1"/>
    <property type="molecule type" value="Genomic_DNA"/>
</dbReference>
<name>A0A1K1S4R5_9BACT</name>
<feature type="signal peptide" evidence="1">
    <location>
        <begin position="1"/>
        <end position="20"/>
    </location>
</feature>
<evidence type="ECO:0000313" key="2">
    <source>
        <dbReference type="EMBL" id="SFW79345.1"/>
    </source>
</evidence>
<keyword evidence="1" id="KW-0732">Signal</keyword>
<dbReference type="RefSeq" id="WP_072363741.1">
    <property type="nucleotide sequence ID" value="NZ_CP139972.1"/>
</dbReference>
<keyword evidence="5" id="KW-1185">Reference proteome</keyword>
<dbReference type="Proteomes" id="UP000183788">
    <property type="component" value="Unassembled WGS sequence"/>
</dbReference>
<evidence type="ECO:0000256" key="1">
    <source>
        <dbReference type="SAM" id="SignalP"/>
    </source>
</evidence>
<protein>
    <submittedName>
        <fullName evidence="2">Uncharacterized protein</fullName>
    </submittedName>
</protein>
<evidence type="ECO:0000313" key="5">
    <source>
        <dbReference type="Proteomes" id="UP001326715"/>
    </source>
</evidence>
<organism evidence="2 4">
    <name type="scientific">Chitinophaga sancti</name>
    <dbReference type="NCBI Taxonomy" id="1004"/>
    <lineage>
        <taxon>Bacteria</taxon>
        <taxon>Pseudomonadati</taxon>
        <taxon>Bacteroidota</taxon>
        <taxon>Chitinophagia</taxon>
        <taxon>Chitinophagales</taxon>
        <taxon>Chitinophagaceae</taxon>
        <taxon>Chitinophaga</taxon>
    </lineage>
</organism>
<dbReference type="AlphaFoldDB" id="A0A1K1S4R5"/>
<reference evidence="3 5" key="2">
    <citation type="submission" date="2023-11" db="EMBL/GenBank/DDBJ databases">
        <title>MicrobeMod: A computational toolkit for identifying prokaryotic methylation and restriction-modification with nanopore sequencing.</title>
        <authorList>
            <person name="Crits-Christoph A."/>
            <person name="Kang S.C."/>
            <person name="Lee H."/>
            <person name="Ostrov N."/>
        </authorList>
    </citation>
    <scope>NUCLEOTIDE SEQUENCE [LARGE SCALE GENOMIC DNA]</scope>
    <source>
        <strain evidence="3 5">ATCC 23090</strain>
    </source>
</reference>
<dbReference type="EMBL" id="CP140154">
    <property type="protein sequence ID" value="WQG90693.1"/>
    <property type="molecule type" value="Genomic_DNA"/>
</dbReference>
<dbReference type="STRING" id="1004.SAMN05661012_04781"/>
<gene>
    <name evidence="2" type="ORF">SAMN05661012_04781</name>
    <name evidence="3" type="ORF">SR876_04235</name>
</gene>
<sequence length="406" mass="45032">MKRISFVIAILAMLCLDVKAQLNVDTTITLDLLKSPVSPAFNMLGISTSAIERPSDLNSFRLSVQNATNNLTAIPNSYAFEIAPFLWGAKKYTLKDFDSSRHAFLQSFTISAGFTHMGPDGQEDVDSLKTTKVAFGLKFSIIRPNWSTTTRKAYWALIKAQEEILQAYELPNMYSDSLRILKDLRVALDKDTTLTHEEKRIRRAQLVADLQRMHNLVDSVQQEGLPSTEPYQRAKAIAAAFPTERKGPFLDFTTGLVADFPDNRFDNSLINKAGAWLTGGYENGNKGITSMFIVRYLYHPELIFADPAGKVSADHASTLDAGARFLLSTLNDKFTLSGEALYRSVIGSSVLDPSWRLVLSTEYEIAKNRKVTFSFGRNFDGAISKGGNLVAAINFIAGFGGERKLR</sequence>
<evidence type="ECO:0000313" key="4">
    <source>
        <dbReference type="Proteomes" id="UP000183788"/>
    </source>
</evidence>